<keyword evidence="2" id="KW-1185">Reference proteome</keyword>
<name>A0ABV0YJ13_9TELE</name>
<evidence type="ECO:0000313" key="2">
    <source>
        <dbReference type="Proteomes" id="UP001469553"/>
    </source>
</evidence>
<dbReference type="Proteomes" id="UP001469553">
    <property type="component" value="Unassembled WGS sequence"/>
</dbReference>
<gene>
    <name evidence="1" type="ORF">AMECASPLE_037274</name>
</gene>
<organism evidence="1 2">
    <name type="scientific">Ameca splendens</name>
    <dbReference type="NCBI Taxonomy" id="208324"/>
    <lineage>
        <taxon>Eukaryota</taxon>
        <taxon>Metazoa</taxon>
        <taxon>Chordata</taxon>
        <taxon>Craniata</taxon>
        <taxon>Vertebrata</taxon>
        <taxon>Euteleostomi</taxon>
        <taxon>Actinopterygii</taxon>
        <taxon>Neopterygii</taxon>
        <taxon>Teleostei</taxon>
        <taxon>Neoteleostei</taxon>
        <taxon>Acanthomorphata</taxon>
        <taxon>Ovalentaria</taxon>
        <taxon>Atherinomorphae</taxon>
        <taxon>Cyprinodontiformes</taxon>
        <taxon>Goodeidae</taxon>
        <taxon>Ameca</taxon>
    </lineage>
</organism>
<comment type="caution">
    <text evidence="1">The sequence shown here is derived from an EMBL/GenBank/DDBJ whole genome shotgun (WGS) entry which is preliminary data.</text>
</comment>
<proteinExistence type="predicted"/>
<dbReference type="EMBL" id="JAHRIP010034446">
    <property type="protein sequence ID" value="MEQ2293800.1"/>
    <property type="molecule type" value="Genomic_DNA"/>
</dbReference>
<reference evidence="1 2" key="1">
    <citation type="submission" date="2021-06" db="EMBL/GenBank/DDBJ databases">
        <authorList>
            <person name="Palmer J.M."/>
        </authorList>
    </citation>
    <scope>NUCLEOTIDE SEQUENCE [LARGE SCALE GENOMIC DNA]</scope>
    <source>
        <strain evidence="1 2">AS_MEX2019</strain>
        <tissue evidence="1">Muscle</tissue>
    </source>
</reference>
<accession>A0ABV0YJ13</accession>
<sequence length="147" mass="16180">MLTRLLGNRCYSEVRARETQTDVTPKAHYANLACLANSYSDISRVVDDATQQGFSQQHYHGAGINMETHSPFSANRFVLLPDPNLLKGPSQRRNRAMLQTLGINCAWTSVLHHPYSSLLSAVSHSSALPSPGPVLTHSLNVNTIKKL</sequence>
<protein>
    <submittedName>
        <fullName evidence="1">Uncharacterized protein</fullName>
    </submittedName>
</protein>
<evidence type="ECO:0000313" key="1">
    <source>
        <dbReference type="EMBL" id="MEQ2293800.1"/>
    </source>
</evidence>